<comment type="subcellular location">
    <subcellularLocation>
        <location evidence="1">Cell membrane</location>
        <topology evidence="1">Multi-pass membrane protein</topology>
    </subcellularLocation>
</comment>
<proteinExistence type="predicted"/>
<feature type="transmembrane region" description="Helical" evidence="7">
    <location>
        <begin position="57"/>
        <end position="82"/>
    </location>
</feature>
<evidence type="ECO:0000256" key="6">
    <source>
        <dbReference type="ARBA" id="ARBA00023136"/>
    </source>
</evidence>
<organism evidence="9">
    <name type="scientific">Streptomyces sp. SID7499</name>
    <dbReference type="NCBI Taxonomy" id="2706086"/>
    <lineage>
        <taxon>Bacteria</taxon>
        <taxon>Bacillati</taxon>
        <taxon>Actinomycetota</taxon>
        <taxon>Actinomycetes</taxon>
        <taxon>Kitasatosporales</taxon>
        <taxon>Streptomycetaceae</taxon>
        <taxon>Streptomyces</taxon>
    </lineage>
</organism>
<dbReference type="AlphaFoldDB" id="A0A6G3XGJ2"/>
<dbReference type="PANTHER" id="PTHR30183">
    <property type="entry name" value="MOLYBDENUM TRANSPORT SYSTEM PERMEASE PROTEIN MODB"/>
    <property type="match status" value="1"/>
</dbReference>
<evidence type="ECO:0000256" key="7">
    <source>
        <dbReference type="SAM" id="Phobius"/>
    </source>
</evidence>
<dbReference type="PANTHER" id="PTHR30183:SF3">
    <property type="entry name" value="MOLYBDENUM TRANSPORT SYSTEM PERMEASE PROTEIN MODB"/>
    <property type="match status" value="1"/>
</dbReference>
<keyword evidence="5 7" id="KW-1133">Transmembrane helix</keyword>
<keyword evidence="4 7" id="KW-0812">Transmembrane</keyword>
<evidence type="ECO:0000256" key="4">
    <source>
        <dbReference type="ARBA" id="ARBA00022692"/>
    </source>
</evidence>
<accession>A0A6G3XGJ2</accession>
<feature type="transmembrane region" description="Helical" evidence="7">
    <location>
        <begin position="12"/>
        <end position="37"/>
    </location>
</feature>
<evidence type="ECO:0000313" key="9">
    <source>
        <dbReference type="EMBL" id="NEE16928.1"/>
    </source>
</evidence>
<gene>
    <name evidence="9" type="ORF">G3M58_61995</name>
</gene>
<evidence type="ECO:0000259" key="8">
    <source>
        <dbReference type="PROSITE" id="PS50928"/>
    </source>
</evidence>
<keyword evidence="2" id="KW-0813">Transport</keyword>
<keyword evidence="3" id="KW-1003">Cell membrane</keyword>
<dbReference type="InterPro" id="IPR000515">
    <property type="entry name" value="MetI-like"/>
</dbReference>
<name>A0A6G3XGJ2_9ACTN</name>
<sequence length="102" mass="10875">MRRPGSRTAGARAPLLLTVPALLAVAFLMLPLVGILVRTSWGELGDHLTAEATTEALRLSLLVSLWALGLSLLLGVPLAWLLARVPFPGKAFVRSLVLLPMV</sequence>
<dbReference type="InterPro" id="IPR035906">
    <property type="entry name" value="MetI-like_sf"/>
</dbReference>
<dbReference type="GO" id="GO:0055085">
    <property type="term" value="P:transmembrane transport"/>
    <property type="evidence" value="ECO:0007669"/>
    <property type="project" value="InterPro"/>
</dbReference>
<comment type="caution">
    <text evidence="9">The sequence shown here is derived from an EMBL/GenBank/DDBJ whole genome shotgun (WGS) entry which is preliminary data.</text>
</comment>
<feature type="domain" description="ABC transmembrane type-1" evidence="8">
    <location>
        <begin position="57"/>
        <end position="102"/>
    </location>
</feature>
<evidence type="ECO:0000256" key="5">
    <source>
        <dbReference type="ARBA" id="ARBA00022989"/>
    </source>
</evidence>
<dbReference type="SUPFAM" id="SSF161098">
    <property type="entry name" value="MetI-like"/>
    <property type="match status" value="1"/>
</dbReference>
<protein>
    <submittedName>
        <fullName evidence="9">Molybdate ABC transporter permease subunit</fullName>
    </submittedName>
</protein>
<evidence type="ECO:0000256" key="1">
    <source>
        <dbReference type="ARBA" id="ARBA00004651"/>
    </source>
</evidence>
<dbReference type="GO" id="GO:0005886">
    <property type="term" value="C:plasma membrane"/>
    <property type="evidence" value="ECO:0007669"/>
    <property type="project" value="UniProtKB-SubCell"/>
</dbReference>
<dbReference type="Gene3D" id="1.10.3720.10">
    <property type="entry name" value="MetI-like"/>
    <property type="match status" value="1"/>
</dbReference>
<dbReference type="EMBL" id="JAAGMN010006441">
    <property type="protein sequence ID" value="NEE16928.1"/>
    <property type="molecule type" value="Genomic_DNA"/>
</dbReference>
<evidence type="ECO:0000256" key="2">
    <source>
        <dbReference type="ARBA" id="ARBA00022448"/>
    </source>
</evidence>
<dbReference type="PROSITE" id="PS50928">
    <property type="entry name" value="ABC_TM1"/>
    <property type="match status" value="1"/>
</dbReference>
<evidence type="ECO:0000256" key="3">
    <source>
        <dbReference type="ARBA" id="ARBA00022475"/>
    </source>
</evidence>
<feature type="non-terminal residue" evidence="9">
    <location>
        <position position="102"/>
    </location>
</feature>
<keyword evidence="6 7" id="KW-0472">Membrane</keyword>
<reference evidence="9" key="1">
    <citation type="submission" date="2020-01" db="EMBL/GenBank/DDBJ databases">
        <title>Insect and environment-associated Actinomycetes.</title>
        <authorList>
            <person name="Currrie C."/>
            <person name="Chevrette M."/>
            <person name="Carlson C."/>
            <person name="Stubbendieck R."/>
            <person name="Wendt-Pienkowski E."/>
        </authorList>
    </citation>
    <scope>NUCLEOTIDE SEQUENCE</scope>
    <source>
        <strain evidence="9">SID7499</strain>
    </source>
</reference>